<dbReference type="EMBL" id="FWFF01000008">
    <property type="protein sequence ID" value="SLM96246.1"/>
    <property type="molecule type" value="Genomic_DNA"/>
</dbReference>
<dbReference type="PANTHER" id="PTHR11066">
    <property type="entry name" value="ACYL-COA THIOESTERASE"/>
    <property type="match status" value="1"/>
</dbReference>
<dbReference type="InterPro" id="IPR029069">
    <property type="entry name" value="HotDog_dom_sf"/>
</dbReference>
<accession>A0A1X6XAN6</accession>
<reference evidence="6" key="1">
    <citation type="submission" date="2017-02" db="EMBL/GenBank/DDBJ databases">
        <authorList>
            <person name="Dridi B."/>
        </authorList>
    </citation>
    <scope>NUCLEOTIDE SEQUENCE [LARGE SCALE GENOMIC DNA]</scope>
    <source>
        <strain evidence="6">B Co 03.10</strain>
    </source>
</reference>
<dbReference type="GO" id="GO:0006637">
    <property type="term" value="P:acyl-CoA metabolic process"/>
    <property type="evidence" value="ECO:0007669"/>
    <property type="project" value="InterPro"/>
</dbReference>
<comment type="similarity">
    <text evidence="1">Belongs to the C/M/P thioester hydrolase family.</text>
</comment>
<feature type="domain" description="Acyl-CoA thioesterase-like N-terminal HotDog" evidence="4">
    <location>
        <begin position="39"/>
        <end position="118"/>
    </location>
</feature>
<gene>
    <name evidence="5" type="ORF">FM105_05535</name>
</gene>
<dbReference type="EC" id="3.1.2.-" evidence="5"/>
<dbReference type="GO" id="GO:0009062">
    <property type="term" value="P:fatty acid catabolic process"/>
    <property type="evidence" value="ECO:0007669"/>
    <property type="project" value="TreeGrafter"/>
</dbReference>
<dbReference type="Proteomes" id="UP000196581">
    <property type="component" value="Unassembled WGS sequence"/>
</dbReference>
<dbReference type="RefSeq" id="WP_087005980.1">
    <property type="nucleotide sequence ID" value="NZ_FWFF01000008.1"/>
</dbReference>
<dbReference type="GO" id="GO:0005829">
    <property type="term" value="C:cytosol"/>
    <property type="evidence" value="ECO:0007669"/>
    <property type="project" value="TreeGrafter"/>
</dbReference>
<dbReference type="InterPro" id="IPR003703">
    <property type="entry name" value="Acyl_CoA_thio"/>
</dbReference>
<evidence type="ECO:0000256" key="2">
    <source>
        <dbReference type="ARBA" id="ARBA00022801"/>
    </source>
</evidence>
<dbReference type="InterPro" id="IPR042171">
    <property type="entry name" value="Acyl-CoA_hotdog"/>
</dbReference>
<evidence type="ECO:0000313" key="6">
    <source>
        <dbReference type="Proteomes" id="UP000196581"/>
    </source>
</evidence>
<keyword evidence="6" id="KW-1185">Reference proteome</keyword>
<protein>
    <submittedName>
        <fullName evidence="5">Acyl-CoA thioesterase II</fullName>
        <ecNumber evidence="5">3.1.2.-</ecNumber>
    </submittedName>
</protein>
<evidence type="ECO:0000259" key="3">
    <source>
        <dbReference type="Pfam" id="PF02551"/>
    </source>
</evidence>
<dbReference type="SUPFAM" id="SSF54637">
    <property type="entry name" value="Thioesterase/thiol ester dehydrase-isomerase"/>
    <property type="match status" value="2"/>
</dbReference>
<organism evidence="5 6">
    <name type="scientific">Brevibacterium yomogidense</name>
    <dbReference type="NCBI Taxonomy" id="946573"/>
    <lineage>
        <taxon>Bacteria</taxon>
        <taxon>Bacillati</taxon>
        <taxon>Actinomycetota</taxon>
        <taxon>Actinomycetes</taxon>
        <taxon>Micrococcales</taxon>
        <taxon>Brevibacteriaceae</taxon>
        <taxon>Brevibacterium</taxon>
    </lineage>
</organism>
<dbReference type="InterPro" id="IPR025652">
    <property type="entry name" value="TesB_C"/>
</dbReference>
<proteinExistence type="inferred from homology"/>
<dbReference type="CDD" id="cd03445">
    <property type="entry name" value="Thioesterase_II_repeat2"/>
    <property type="match status" value="1"/>
</dbReference>
<dbReference type="PANTHER" id="PTHR11066:SF34">
    <property type="entry name" value="ACYL-COENZYME A THIOESTERASE 8"/>
    <property type="match status" value="1"/>
</dbReference>
<dbReference type="AlphaFoldDB" id="A0A1X6XAN6"/>
<keyword evidence="2 5" id="KW-0378">Hydrolase</keyword>
<evidence type="ECO:0000259" key="4">
    <source>
        <dbReference type="Pfam" id="PF13622"/>
    </source>
</evidence>
<dbReference type="InterPro" id="IPR049449">
    <property type="entry name" value="TesB_ACOT8-like_N"/>
</dbReference>
<dbReference type="GO" id="GO:0047617">
    <property type="term" value="F:fatty acyl-CoA hydrolase activity"/>
    <property type="evidence" value="ECO:0007669"/>
    <property type="project" value="InterPro"/>
</dbReference>
<dbReference type="Gene3D" id="2.40.160.210">
    <property type="entry name" value="Acyl-CoA thioesterase, double hotdog domain"/>
    <property type="match status" value="1"/>
</dbReference>
<evidence type="ECO:0000313" key="5">
    <source>
        <dbReference type="EMBL" id="SLM96246.1"/>
    </source>
</evidence>
<evidence type="ECO:0000256" key="1">
    <source>
        <dbReference type="ARBA" id="ARBA00006538"/>
    </source>
</evidence>
<name>A0A1X6XAN6_9MICO</name>
<sequence>MDATADIDELQRVLDLRRLDTPGIGGEEHNFQGWNQPKPGDVLFGGQVLSQCVVATSATVADDRPIHSFHGYFLRAGSVFSDLTFGVDVLRDGGSFSARRVQAYQDGQPIFTGMASFQRDEEGLDYQDTMPADVPAPEELPSLTEQLAHIDHPLLEGWVFKRPFEIRGVEPAIQARFQGEQKASEMFWVKTVAPFGHDRVLNAAALAYVSDYNLLEPTLRVHGIPWYTPQLRMASLDHAMWWHSPVDFDDWLLFDLTGPRSNNGRALGTGRVFSRDGRLIANVSQQGMLRLKPKS</sequence>
<feature type="domain" description="Acyl-CoA thioesterase 2 C-terminal" evidence="3">
    <location>
        <begin position="170"/>
        <end position="288"/>
    </location>
</feature>
<dbReference type="Pfam" id="PF13622">
    <property type="entry name" value="4HBT_3"/>
    <property type="match status" value="1"/>
</dbReference>
<dbReference type="Pfam" id="PF02551">
    <property type="entry name" value="Acyl_CoA_thio"/>
    <property type="match status" value="1"/>
</dbReference>
<dbReference type="CDD" id="cd03444">
    <property type="entry name" value="Thioesterase_II_repeat1"/>
    <property type="match status" value="1"/>
</dbReference>